<dbReference type="Pfam" id="PF06979">
    <property type="entry name" value="TMEM70"/>
    <property type="match status" value="1"/>
</dbReference>
<evidence type="ECO:0000256" key="8">
    <source>
        <dbReference type="ARBA" id="ARBA00023136"/>
    </source>
</evidence>
<dbReference type="AlphaFoldDB" id="A0A8J6EXS3"/>
<keyword evidence="4 9" id="KW-0812">Transmembrane</keyword>
<evidence type="ECO:0000256" key="6">
    <source>
        <dbReference type="ARBA" id="ARBA00022989"/>
    </source>
</evidence>
<dbReference type="InterPro" id="IPR045325">
    <property type="entry name" value="TMEM70/TMEM186/TMEM223"/>
</dbReference>
<evidence type="ECO:0000256" key="5">
    <source>
        <dbReference type="ARBA" id="ARBA00022792"/>
    </source>
</evidence>
<evidence type="ECO:0000256" key="9">
    <source>
        <dbReference type="SAM" id="Phobius"/>
    </source>
</evidence>
<evidence type="ECO:0000313" key="10">
    <source>
        <dbReference type="EMBL" id="KAG9477118.1"/>
    </source>
</evidence>
<dbReference type="GO" id="GO:0005743">
    <property type="term" value="C:mitochondrial inner membrane"/>
    <property type="evidence" value="ECO:0007669"/>
    <property type="project" value="UniProtKB-SubCell"/>
</dbReference>
<keyword evidence="7" id="KW-0496">Mitochondrion</keyword>
<evidence type="ECO:0000256" key="7">
    <source>
        <dbReference type="ARBA" id="ARBA00023128"/>
    </source>
</evidence>
<comment type="caution">
    <text evidence="10">The sequence shown here is derived from an EMBL/GenBank/DDBJ whole genome shotgun (WGS) entry which is preliminary data.</text>
</comment>
<keyword evidence="8 9" id="KW-0472">Membrane</keyword>
<evidence type="ECO:0000313" key="11">
    <source>
        <dbReference type="Proteomes" id="UP000770717"/>
    </source>
</evidence>
<dbReference type="Proteomes" id="UP000770717">
    <property type="component" value="Unassembled WGS sequence"/>
</dbReference>
<dbReference type="PANTHER" id="PTHR13603:SF1">
    <property type="entry name" value="TRANSMEMBRANE PROTEIN 186"/>
    <property type="match status" value="1"/>
</dbReference>
<reference evidence="10" key="1">
    <citation type="thesis" date="2020" institute="ProQuest LLC" country="789 East Eisenhower Parkway, Ann Arbor, MI, USA">
        <title>Comparative Genomics and Chromosome Evolution.</title>
        <authorList>
            <person name="Mudd A.B."/>
        </authorList>
    </citation>
    <scope>NUCLEOTIDE SEQUENCE</scope>
    <source>
        <strain evidence="10">HN-11 Male</strain>
        <tissue evidence="10">Kidney and liver</tissue>
    </source>
</reference>
<dbReference type="OrthoDB" id="6147888at2759"/>
<keyword evidence="6 9" id="KW-1133">Transmembrane helix</keyword>
<organism evidence="10 11">
    <name type="scientific">Eleutherodactylus coqui</name>
    <name type="common">Puerto Rican coqui</name>
    <dbReference type="NCBI Taxonomy" id="57060"/>
    <lineage>
        <taxon>Eukaryota</taxon>
        <taxon>Metazoa</taxon>
        <taxon>Chordata</taxon>
        <taxon>Craniata</taxon>
        <taxon>Vertebrata</taxon>
        <taxon>Euteleostomi</taxon>
        <taxon>Amphibia</taxon>
        <taxon>Batrachia</taxon>
        <taxon>Anura</taxon>
        <taxon>Neobatrachia</taxon>
        <taxon>Hyloidea</taxon>
        <taxon>Eleutherodactylidae</taxon>
        <taxon>Eleutherodactylinae</taxon>
        <taxon>Eleutherodactylus</taxon>
        <taxon>Eleutherodactylus</taxon>
    </lineage>
</organism>
<name>A0A8J6EXS3_ELECQ</name>
<gene>
    <name evidence="10" type="ORF">GDO78_002492</name>
</gene>
<comment type="subcellular location">
    <subcellularLocation>
        <location evidence="1">Mitochondrion inner membrane</location>
        <topology evidence="1">Multi-pass membrane protein</topology>
    </subcellularLocation>
</comment>
<evidence type="ECO:0000256" key="3">
    <source>
        <dbReference type="ARBA" id="ARBA00014604"/>
    </source>
</evidence>
<evidence type="ECO:0000256" key="4">
    <source>
        <dbReference type="ARBA" id="ARBA00022692"/>
    </source>
</evidence>
<dbReference type="EMBL" id="WNTK01000010">
    <property type="protein sequence ID" value="KAG9477118.1"/>
    <property type="molecule type" value="Genomic_DNA"/>
</dbReference>
<accession>A0A8J6EXS3</accession>
<dbReference type="InterPro" id="IPR026571">
    <property type="entry name" value="Tmem186"/>
</dbReference>
<feature type="transmembrane region" description="Helical" evidence="9">
    <location>
        <begin position="126"/>
        <end position="148"/>
    </location>
</feature>
<keyword evidence="5" id="KW-0999">Mitochondrion inner membrane</keyword>
<evidence type="ECO:0000256" key="2">
    <source>
        <dbReference type="ARBA" id="ARBA00007020"/>
    </source>
</evidence>
<feature type="transmembrane region" description="Helical" evidence="9">
    <location>
        <begin position="100"/>
        <end position="120"/>
    </location>
</feature>
<protein>
    <recommendedName>
        <fullName evidence="3">Transmembrane protein 186</fullName>
    </recommendedName>
</protein>
<keyword evidence="11" id="KW-1185">Reference proteome</keyword>
<dbReference type="PANTHER" id="PTHR13603">
    <property type="entry name" value="TRANSMEMBRANE PROTEIN 186"/>
    <property type="match status" value="1"/>
</dbReference>
<evidence type="ECO:0000256" key="1">
    <source>
        <dbReference type="ARBA" id="ARBA00004448"/>
    </source>
</evidence>
<comment type="similarity">
    <text evidence="2">Belongs to the TMEM186 family.</text>
</comment>
<sequence length="234" mass="26878">MAQLITGSFRITLLYQPLSVRLWKVSCRTSFTGCGQIICSPHGEFSKLLPSTTKNPQIETTRLFCTTSPLNTKTDDGTKFNLLYKFPAIRFWRTVSRLKLLQTALTILFLPPVYYYYLQGQITDGSVIYCTGIAIFAGIMLYSLSYYLQRLIGMVYVDDNLTTVKVSYLTFWGNRKNIFVPIADIKPLSETGDSKQEILRQFARYSTPDVLYFTTRYGYVLDRKKFIAVFGELE</sequence>
<proteinExistence type="inferred from homology"/>